<accession>A0ABR8C5G0</accession>
<dbReference type="Proteomes" id="UP000618445">
    <property type="component" value="Unassembled WGS sequence"/>
</dbReference>
<reference evidence="2 3" key="1">
    <citation type="journal article" date="2020" name="ISME J.">
        <title>Comparative genomics reveals insights into cyanobacterial evolution and habitat adaptation.</title>
        <authorList>
            <person name="Chen M.Y."/>
            <person name="Teng W.K."/>
            <person name="Zhao L."/>
            <person name="Hu C.X."/>
            <person name="Zhou Y.K."/>
            <person name="Han B.P."/>
            <person name="Song L.R."/>
            <person name="Shu W.S."/>
        </authorList>
    </citation>
    <scope>NUCLEOTIDE SEQUENCE [LARGE SCALE GENOMIC DNA]</scope>
    <source>
        <strain evidence="2 3">FACHB-1050</strain>
    </source>
</reference>
<name>A0ABR8C5G0_9CYAN</name>
<protein>
    <submittedName>
        <fullName evidence="2">Uncharacterized protein</fullName>
    </submittedName>
</protein>
<feature type="region of interest" description="Disordered" evidence="1">
    <location>
        <begin position="96"/>
        <end position="139"/>
    </location>
</feature>
<comment type="caution">
    <text evidence="2">The sequence shown here is derived from an EMBL/GenBank/DDBJ whole genome shotgun (WGS) entry which is preliminary data.</text>
</comment>
<proteinExistence type="predicted"/>
<evidence type="ECO:0000256" key="1">
    <source>
        <dbReference type="SAM" id="MobiDB-lite"/>
    </source>
</evidence>
<evidence type="ECO:0000313" key="3">
    <source>
        <dbReference type="Proteomes" id="UP000618445"/>
    </source>
</evidence>
<dbReference type="RefSeq" id="WP_190576016.1">
    <property type="nucleotide sequence ID" value="NZ_CAWPQU010000012.1"/>
</dbReference>
<feature type="compositionally biased region" description="Polar residues" evidence="1">
    <location>
        <begin position="96"/>
        <end position="117"/>
    </location>
</feature>
<gene>
    <name evidence="2" type="ORF">H6G05_02470</name>
</gene>
<organism evidence="2 3">
    <name type="scientific">Phormidium tenue FACHB-1050</name>
    <dbReference type="NCBI Taxonomy" id="2692857"/>
    <lineage>
        <taxon>Bacteria</taxon>
        <taxon>Bacillati</taxon>
        <taxon>Cyanobacteriota</taxon>
        <taxon>Cyanophyceae</taxon>
        <taxon>Oscillatoriophycideae</taxon>
        <taxon>Oscillatoriales</taxon>
        <taxon>Oscillatoriaceae</taxon>
        <taxon>Phormidium</taxon>
    </lineage>
</organism>
<feature type="compositionally biased region" description="Low complexity" evidence="1">
    <location>
        <begin position="118"/>
        <end position="132"/>
    </location>
</feature>
<evidence type="ECO:0000313" key="2">
    <source>
        <dbReference type="EMBL" id="MBD2315712.1"/>
    </source>
</evidence>
<dbReference type="EMBL" id="JACJQY010000002">
    <property type="protein sequence ID" value="MBD2315712.1"/>
    <property type="molecule type" value="Genomic_DNA"/>
</dbReference>
<keyword evidence="3" id="KW-1185">Reference proteome</keyword>
<sequence length="139" mass="15261">MIWIAIAIQLILSAGLLWASWQVWLLRNALEATVKTVDGWTEACENGLQGSTPGIEVTRGGVGSARRQYQILQSQLEKIRKLLSVLVRGVSFLGSRWQQSRKSASKGVSNTLNKPTANSNKKSSGSKSSGSKHNVKRRR</sequence>